<dbReference type="EC" id="2.1.1.77" evidence="7"/>
<comment type="catalytic activity">
    <reaction evidence="7">
        <text>[protein]-L-isoaspartate + S-adenosyl-L-methionine = [protein]-L-isoaspartate alpha-methyl ester + S-adenosyl-L-homocysteine</text>
        <dbReference type="Rhea" id="RHEA:12705"/>
        <dbReference type="Rhea" id="RHEA-COMP:12143"/>
        <dbReference type="Rhea" id="RHEA-COMP:12144"/>
        <dbReference type="ChEBI" id="CHEBI:57856"/>
        <dbReference type="ChEBI" id="CHEBI:59789"/>
        <dbReference type="ChEBI" id="CHEBI:90596"/>
        <dbReference type="ChEBI" id="CHEBI:90598"/>
        <dbReference type="EC" id="2.1.1.77"/>
    </reaction>
</comment>
<evidence type="ECO:0000256" key="7">
    <source>
        <dbReference type="HAMAP-Rule" id="MF_00090"/>
    </source>
</evidence>
<dbReference type="NCBIfam" id="NF001453">
    <property type="entry name" value="PRK00312.1"/>
    <property type="match status" value="1"/>
</dbReference>
<dbReference type="KEGG" id="mmai:sS8_2779"/>
<dbReference type="EMBL" id="AP017928">
    <property type="protein sequence ID" value="BBA34724.1"/>
    <property type="molecule type" value="Genomic_DNA"/>
</dbReference>
<evidence type="ECO:0000256" key="3">
    <source>
        <dbReference type="ARBA" id="ARBA00022490"/>
    </source>
</evidence>
<feature type="active site" evidence="7">
    <location>
        <position position="98"/>
    </location>
</feature>
<evidence type="ECO:0000256" key="5">
    <source>
        <dbReference type="ARBA" id="ARBA00022679"/>
    </source>
</evidence>
<dbReference type="GO" id="GO:0004719">
    <property type="term" value="F:protein-L-isoaspartate (D-aspartate) O-methyltransferase activity"/>
    <property type="evidence" value="ECO:0007669"/>
    <property type="project" value="UniProtKB-UniRule"/>
</dbReference>
<dbReference type="AlphaFoldDB" id="A0A250KT87"/>
<organism evidence="8 9">
    <name type="scientific">Methylocaldum marinum</name>
    <dbReference type="NCBI Taxonomy" id="1432792"/>
    <lineage>
        <taxon>Bacteria</taxon>
        <taxon>Pseudomonadati</taxon>
        <taxon>Pseudomonadota</taxon>
        <taxon>Gammaproteobacteria</taxon>
        <taxon>Methylococcales</taxon>
        <taxon>Methylococcaceae</taxon>
        <taxon>Methylocaldum</taxon>
    </lineage>
</organism>
<dbReference type="CDD" id="cd02440">
    <property type="entry name" value="AdoMet_MTases"/>
    <property type="match status" value="1"/>
</dbReference>
<dbReference type="Gene3D" id="3.40.50.150">
    <property type="entry name" value="Vaccinia Virus protein VP39"/>
    <property type="match status" value="1"/>
</dbReference>
<dbReference type="SUPFAM" id="SSF53335">
    <property type="entry name" value="S-adenosyl-L-methionine-dependent methyltransferases"/>
    <property type="match status" value="1"/>
</dbReference>
<dbReference type="FunFam" id="3.40.50.150:FF:000010">
    <property type="entry name" value="Protein-L-isoaspartate O-methyltransferase"/>
    <property type="match status" value="1"/>
</dbReference>
<dbReference type="PANTHER" id="PTHR11579:SF0">
    <property type="entry name" value="PROTEIN-L-ISOASPARTATE(D-ASPARTATE) O-METHYLTRANSFERASE"/>
    <property type="match status" value="1"/>
</dbReference>
<dbReference type="RefSeq" id="WP_232020299.1">
    <property type="nucleotide sequence ID" value="NZ_AP017928.1"/>
</dbReference>
<sequence length="248" mass="27419">MPAMSFIQRIAYLAALLCIGLLGLSVRADEYAAKRRALIDEIRRETRWVSSEIGKAELDGRVLNAMDKVPRHEFVSEDLHDVAYANRPLPIGYGQTISQPFIVALMTDLLRVEPDDRVLEIGTGSGYQAAVLAELAERVYSIEIVPELTQMATERLNRLGYAKVETKTGDGYYGWPEHAPFDAIIVTAAPTQIPPPLVQQLKPGGRMIIPVGSQFLPQFLVLVEKSPQGKVATRQMVPVQFVPLTGTH</sequence>
<evidence type="ECO:0000313" key="9">
    <source>
        <dbReference type="Proteomes" id="UP000266313"/>
    </source>
</evidence>
<comment type="function">
    <text evidence="7">Catalyzes the methyl esterification of L-isoaspartyl residues in peptides and proteins that result from spontaneous decomposition of normal L-aspartyl and L-asparaginyl residues. It plays a role in the repair and/or degradation of damaged proteins.</text>
</comment>
<evidence type="ECO:0000313" key="8">
    <source>
        <dbReference type="EMBL" id="BBA34724.1"/>
    </source>
</evidence>
<comment type="similarity">
    <text evidence="2 7">Belongs to the methyltransferase superfamily. L-isoaspartyl/D-aspartyl protein methyltransferase family.</text>
</comment>
<dbReference type="GO" id="GO:0030091">
    <property type="term" value="P:protein repair"/>
    <property type="evidence" value="ECO:0007669"/>
    <property type="project" value="UniProtKB-UniRule"/>
</dbReference>
<protein>
    <recommendedName>
        <fullName evidence="7">Protein-L-isoaspartate O-methyltransferase</fullName>
        <ecNumber evidence="7">2.1.1.77</ecNumber>
    </recommendedName>
    <alternativeName>
        <fullName evidence="7">L-isoaspartyl protein carboxyl methyltransferase</fullName>
    </alternativeName>
    <alternativeName>
        <fullName evidence="7">Protein L-isoaspartyl methyltransferase</fullName>
    </alternativeName>
    <alternativeName>
        <fullName evidence="7">Protein-beta-aspartate methyltransferase</fullName>
        <shortName evidence="7">PIMT</shortName>
    </alternativeName>
</protein>
<dbReference type="InterPro" id="IPR029063">
    <property type="entry name" value="SAM-dependent_MTases_sf"/>
</dbReference>
<evidence type="ECO:0000256" key="1">
    <source>
        <dbReference type="ARBA" id="ARBA00004496"/>
    </source>
</evidence>
<dbReference type="Proteomes" id="UP000266313">
    <property type="component" value="Chromosome"/>
</dbReference>
<dbReference type="NCBIfam" id="TIGR00080">
    <property type="entry name" value="pimt"/>
    <property type="match status" value="1"/>
</dbReference>
<keyword evidence="3 7" id="KW-0963">Cytoplasm</keyword>
<name>A0A250KT87_9GAMM</name>
<evidence type="ECO:0000256" key="6">
    <source>
        <dbReference type="ARBA" id="ARBA00022691"/>
    </source>
</evidence>
<keyword evidence="6 7" id="KW-0949">S-adenosyl-L-methionine</keyword>
<dbReference type="HAMAP" id="MF_00090">
    <property type="entry name" value="PIMT"/>
    <property type="match status" value="1"/>
</dbReference>
<evidence type="ECO:0000256" key="2">
    <source>
        <dbReference type="ARBA" id="ARBA00005369"/>
    </source>
</evidence>
<keyword evidence="9" id="KW-1185">Reference proteome</keyword>
<keyword evidence="5 7" id="KW-0808">Transferase</keyword>
<dbReference type="PANTHER" id="PTHR11579">
    <property type="entry name" value="PROTEIN-L-ISOASPARTATE O-METHYLTRANSFERASE"/>
    <property type="match status" value="1"/>
</dbReference>
<dbReference type="GO" id="GO:0032259">
    <property type="term" value="P:methylation"/>
    <property type="evidence" value="ECO:0007669"/>
    <property type="project" value="UniProtKB-KW"/>
</dbReference>
<evidence type="ECO:0000256" key="4">
    <source>
        <dbReference type="ARBA" id="ARBA00022603"/>
    </source>
</evidence>
<dbReference type="Pfam" id="PF01135">
    <property type="entry name" value="PCMT"/>
    <property type="match status" value="1"/>
</dbReference>
<comment type="subcellular location">
    <subcellularLocation>
        <location evidence="1 7">Cytoplasm</location>
    </subcellularLocation>
</comment>
<proteinExistence type="inferred from homology"/>
<keyword evidence="4 7" id="KW-0489">Methyltransferase</keyword>
<gene>
    <name evidence="7" type="primary">pcm</name>
    <name evidence="8" type="ORF">sS8_2779</name>
</gene>
<dbReference type="GO" id="GO:0005737">
    <property type="term" value="C:cytoplasm"/>
    <property type="evidence" value="ECO:0007669"/>
    <property type="project" value="UniProtKB-SubCell"/>
</dbReference>
<reference evidence="8 9" key="1">
    <citation type="submission" date="2016-12" db="EMBL/GenBank/DDBJ databases">
        <title>Genome sequencing of Methylocaldum marinum.</title>
        <authorList>
            <person name="Takeuchi M."/>
            <person name="Kamagata Y."/>
            <person name="Hiraoka S."/>
            <person name="Oshima K."/>
            <person name="Hattori M."/>
            <person name="Iwasaki W."/>
        </authorList>
    </citation>
    <scope>NUCLEOTIDE SEQUENCE [LARGE SCALE GENOMIC DNA]</scope>
    <source>
        <strain evidence="8 9">S8</strain>
    </source>
</reference>
<dbReference type="PROSITE" id="PS01279">
    <property type="entry name" value="PCMT"/>
    <property type="match status" value="1"/>
</dbReference>
<accession>A0A250KT87</accession>
<dbReference type="InterPro" id="IPR000682">
    <property type="entry name" value="PCMT"/>
</dbReference>